<feature type="compositionally biased region" description="Acidic residues" evidence="1">
    <location>
        <begin position="507"/>
        <end position="520"/>
    </location>
</feature>
<dbReference type="SUPFAM" id="SSF56112">
    <property type="entry name" value="Protein kinase-like (PK-like)"/>
    <property type="match status" value="1"/>
</dbReference>
<name>D7FXM4_ECTSI</name>
<proteinExistence type="predicted"/>
<feature type="region of interest" description="Disordered" evidence="1">
    <location>
        <begin position="1372"/>
        <end position="1405"/>
    </location>
</feature>
<evidence type="ECO:0000256" key="1">
    <source>
        <dbReference type="SAM" id="MobiDB-lite"/>
    </source>
</evidence>
<feature type="region of interest" description="Disordered" evidence="1">
    <location>
        <begin position="1275"/>
        <end position="1306"/>
    </location>
</feature>
<dbReference type="Pfam" id="PF07714">
    <property type="entry name" value="PK_Tyr_Ser-Thr"/>
    <property type="match status" value="2"/>
</dbReference>
<accession>D7FXM4</accession>
<feature type="compositionally biased region" description="Gly residues" evidence="1">
    <location>
        <begin position="340"/>
        <end position="361"/>
    </location>
</feature>
<dbReference type="OMA" id="DECHEWR"/>
<sequence>MLRSPSPSRRPSTTGDATKSGEVMCPRHPRSWIEKKVFFITKTRLCPYCDLESYAVPRVNEKGVLQEVPCEPGFGGTPIPERRPSRTPRNRPGGGAPTPRGRSPRAAPGGGGDGRGGFTPRGAGGGAFTPRADGAGRGARSRTPVRAGTPSQRGQWQSQTPRTATVRRTAVFNPTVPTPDQRGRPPIRRSSSSATASGGGASRGNPKPRHQRKASTPSGHRRRGSAAADGRPPPARSSRGRSGSGGVSGEKSKGRAHSPPLDESFAAPLTAPAALDGTGGRKKPARSLMFTSAARKRGSGTSGGSGGGNEDDVAVVAAAAASVAPPSPSGSAMSGFSGLSAGGGGGGGESGGGRRLSSGGVGLVLPASITENAGAHPVVTVVTVTPEKPASRGASPPPPPPVVAAAAAAAASAAMATAAPQEEKGTAAAAAGPSPADVLAAAERLEPAAATGQVQPAAAIIARLAAALEVLRPERVGGLGGAGEVVEAARAASSVVRESGTLTDGGGGEEEEEGDKVVDEEEAEAAGALLAEAGDAVETFTKAICVVFAKMCKTVAGVLQQLPSCVLGQCFRETFAKVAVALAWSGKDPSELGESTAFVDRHRAAEAAISEAARRAELLMSTFATNDGAGGGKGPREKAAAQRRWLSVLDRHEAWIRRRDSRKALLMAEPDISAGSVTVFKDSQLLPQGTFGPTYAAEYLGIPVSATVLSINTSDRMAAVWSTASAKLLRRSATSELRALSSLVPLHARLARTYGNESISTQGSLRIVHHKSGGGGGEQGEEDGPAALVLVGEMVEGGSLRDRIKACGAAAAAAGEERADVLEEGGEAGVEENLSAKGGEGEEEARAASSGEAPAAQLLRRRKVLADIAEGLACLHERGVSHGALSSENVLLDAEGRAKLSLFGLTDTRKAVASFMVSSATVSEESDALPMKGAAVPRVLDPQGSVWTAPETWVASAARQKAAEEAAGAVAGEESTVVAEEEESASVADLAAETLVAAEAEALDGKKKAAFMADAYAFGMIAWEVLTGSQPWEGLTLEEVSNRVSRGERPALSFAPTALEDYENFGDLVRLLWAQDPTARPALQDVARLLRVPEQPRAPSAAVPVAAAPNAGGNGKDGADIEGDGATSGAQDDEDHVVVEAASVDESAADGNSERGADVDGDGATSGMQGTEDDVAMEASSLSESVTAVIEPSATAATASNGNDAGSRDANGGVVDGGSQEAASKVADSPGEALEGKSLEAPTEQVLSEEEGNASQETQDVVDALAAAIANGGVVDGGSQEAASEVAADKEAPMLPQEEGNASQETQDVVDALAAAIAKGGVVDGGSQEAASEVAADKEAPTLPQEEVSASQETQDVVDALAAAIAKGGVVDGGSQEAASEVADSPGEAFEGEEEDATQENGRTPSQEMVAAAAVTETDSQANQATVEIRTALGELLRAGYDVDDHALASPNSTDLRSTHLYDDDIGTRPWIVPNGKDPAAPTVVAPAAFVDRSVADGALSFPQAQPLPEGAELQTVTAAVGVTAPGGSGPEPAVQSTSRARPIVSCSSMGSIDSSPRHRRIDELLRGTQTWATSSGARASVRQPPQQMPLLSPPPVVAPCSKSSFGGEDDEEDLFSAHGWLSPAARASAVASHQRAVLETKNIPGAAGTAQAPLATVSALSVETRTFYSGGNRAVIGRSSGGGSSRTSTGSNLRAFKPITSTSTSRPPSVPVTTGKPSIGVLPPMSSPNLSQLSVTSRGGSTALATPPPPPSVKQAHAPAMSNRERAAGGGEVNAAKAGALKSPASAVPRSSSARASKSPASASAVPRSSSARTEAAAGTPTGTGTVRGKLQGVRKAFSRLSGRKKRDKDGYGGRGVTGFTQQEC</sequence>
<feature type="compositionally biased region" description="Polar residues" evidence="1">
    <location>
        <begin position="1535"/>
        <end position="1555"/>
    </location>
</feature>
<feature type="region of interest" description="Disordered" evidence="1">
    <location>
        <begin position="1675"/>
        <end position="1866"/>
    </location>
</feature>
<dbReference type="Gene3D" id="1.10.510.10">
    <property type="entry name" value="Transferase(Phosphotransferase) domain 1"/>
    <property type="match status" value="2"/>
</dbReference>
<feature type="compositionally biased region" description="Low complexity" evidence="1">
    <location>
        <begin position="97"/>
        <end position="107"/>
    </location>
</feature>
<feature type="compositionally biased region" description="Low complexity" evidence="1">
    <location>
        <begin position="225"/>
        <end position="241"/>
    </location>
</feature>
<dbReference type="Proteomes" id="UP000002630">
    <property type="component" value="Linkage Group LG07"/>
</dbReference>
<dbReference type="PANTHER" id="PTHR44329">
    <property type="entry name" value="SERINE/THREONINE-PROTEIN KINASE TNNI3K-RELATED"/>
    <property type="match status" value="1"/>
</dbReference>
<dbReference type="PROSITE" id="PS50011">
    <property type="entry name" value="PROTEIN_KINASE_DOM"/>
    <property type="match status" value="1"/>
</dbReference>
<feature type="compositionally biased region" description="Basic residues" evidence="1">
    <location>
        <begin position="206"/>
        <end position="224"/>
    </location>
</feature>
<feature type="compositionally biased region" description="Low complexity" evidence="1">
    <location>
        <begin position="314"/>
        <end position="339"/>
    </location>
</feature>
<dbReference type="InterPro" id="IPR011009">
    <property type="entry name" value="Kinase-like_dom_sf"/>
</dbReference>
<feature type="region of interest" description="Disordered" evidence="1">
    <location>
        <begin position="825"/>
        <end position="853"/>
    </location>
</feature>
<feature type="compositionally biased region" description="Gly residues" evidence="1">
    <location>
        <begin position="108"/>
        <end position="127"/>
    </location>
</feature>
<reference evidence="3 4" key="1">
    <citation type="journal article" date="2010" name="Nature">
        <title>The Ectocarpus genome and the independent evolution of multicellularity in brown algae.</title>
        <authorList>
            <person name="Cock J.M."/>
            <person name="Sterck L."/>
            <person name="Rouze P."/>
            <person name="Scornet D."/>
            <person name="Allen A.E."/>
            <person name="Amoutzias G."/>
            <person name="Anthouard V."/>
            <person name="Artiguenave F."/>
            <person name="Aury J.M."/>
            <person name="Badger J.H."/>
            <person name="Beszteri B."/>
            <person name="Billiau K."/>
            <person name="Bonnet E."/>
            <person name="Bothwell J.H."/>
            <person name="Bowler C."/>
            <person name="Boyen C."/>
            <person name="Brownlee C."/>
            <person name="Carrano C.J."/>
            <person name="Charrier B."/>
            <person name="Cho G.Y."/>
            <person name="Coelho S.M."/>
            <person name="Collen J."/>
            <person name="Corre E."/>
            <person name="Da Silva C."/>
            <person name="Delage L."/>
            <person name="Delaroque N."/>
            <person name="Dittami S.M."/>
            <person name="Doulbeau S."/>
            <person name="Elias M."/>
            <person name="Farnham G."/>
            <person name="Gachon C.M."/>
            <person name="Gschloessl B."/>
            <person name="Heesch S."/>
            <person name="Jabbari K."/>
            <person name="Jubin C."/>
            <person name="Kawai H."/>
            <person name="Kimura K."/>
            <person name="Kloareg B."/>
            <person name="Kupper F.C."/>
            <person name="Lang D."/>
            <person name="Le Bail A."/>
            <person name="Leblanc C."/>
            <person name="Lerouge P."/>
            <person name="Lohr M."/>
            <person name="Lopez P.J."/>
            <person name="Martens C."/>
            <person name="Maumus F."/>
            <person name="Michel G."/>
            <person name="Miranda-Saavedra D."/>
            <person name="Morales J."/>
            <person name="Moreau H."/>
            <person name="Motomura T."/>
            <person name="Nagasato C."/>
            <person name="Napoli C.A."/>
            <person name="Nelson D.R."/>
            <person name="Nyvall-Collen P."/>
            <person name="Peters A.F."/>
            <person name="Pommier C."/>
            <person name="Potin P."/>
            <person name="Poulain J."/>
            <person name="Quesneville H."/>
            <person name="Read B."/>
            <person name="Rensing S.A."/>
            <person name="Ritter A."/>
            <person name="Rousvoal S."/>
            <person name="Samanta M."/>
            <person name="Samson G."/>
            <person name="Schroeder D.C."/>
            <person name="Segurens B."/>
            <person name="Strittmatter M."/>
            <person name="Tonon T."/>
            <person name="Tregear J.W."/>
            <person name="Valentin K."/>
            <person name="von Dassow P."/>
            <person name="Yamagishi T."/>
            <person name="Van de Peer Y."/>
            <person name="Wincker P."/>
        </authorList>
    </citation>
    <scope>NUCLEOTIDE SEQUENCE [LARGE SCALE GENOMIC DNA]</scope>
    <source>
        <strain evidence="4">Ec32 / CCAP1310/4</strain>
    </source>
</reference>
<feature type="compositionally biased region" description="Low complexity" evidence="1">
    <location>
        <begin position="1699"/>
        <end position="1715"/>
    </location>
</feature>
<feature type="region of interest" description="Disordered" evidence="1">
    <location>
        <begin position="67"/>
        <end position="361"/>
    </location>
</feature>
<dbReference type="InParanoid" id="D7FXM4"/>
<feature type="region of interest" description="Disordered" evidence="1">
    <location>
        <begin position="1573"/>
        <end position="1595"/>
    </location>
</feature>
<dbReference type="eggNOG" id="KOG0192">
    <property type="taxonomic scope" value="Eukaryota"/>
</dbReference>
<protein>
    <recommendedName>
        <fullName evidence="2">Protein kinase domain-containing protein</fullName>
    </recommendedName>
</protein>
<evidence type="ECO:0000313" key="3">
    <source>
        <dbReference type="EMBL" id="CBJ26465.1"/>
    </source>
</evidence>
<evidence type="ECO:0000313" key="4">
    <source>
        <dbReference type="Proteomes" id="UP000002630"/>
    </source>
</evidence>
<organism evidence="3 4">
    <name type="scientific">Ectocarpus siliculosus</name>
    <name type="common">Brown alga</name>
    <name type="synonym">Conferva siliculosa</name>
    <dbReference type="NCBI Taxonomy" id="2880"/>
    <lineage>
        <taxon>Eukaryota</taxon>
        <taxon>Sar</taxon>
        <taxon>Stramenopiles</taxon>
        <taxon>Ochrophyta</taxon>
        <taxon>PX clade</taxon>
        <taxon>Phaeophyceae</taxon>
        <taxon>Ectocarpales</taxon>
        <taxon>Ectocarpaceae</taxon>
        <taxon>Ectocarpus</taxon>
    </lineage>
</organism>
<feature type="region of interest" description="Disordered" evidence="1">
    <location>
        <begin position="1096"/>
        <end position="1170"/>
    </location>
</feature>
<feature type="region of interest" description="Disordered" evidence="1">
    <location>
        <begin position="497"/>
        <end position="520"/>
    </location>
</feature>
<feature type="compositionally biased region" description="Low complexity" evidence="1">
    <location>
        <begin position="1"/>
        <end position="12"/>
    </location>
</feature>
<dbReference type="STRING" id="2880.D7FXM4"/>
<feature type="region of interest" description="Disordered" evidence="1">
    <location>
        <begin position="1196"/>
        <end position="1257"/>
    </location>
</feature>
<dbReference type="InterPro" id="IPR001245">
    <property type="entry name" value="Ser-Thr/Tyr_kinase_cat_dom"/>
</dbReference>
<dbReference type="OrthoDB" id="538607at2759"/>
<evidence type="ECO:0000259" key="2">
    <source>
        <dbReference type="PROSITE" id="PS50011"/>
    </source>
</evidence>
<feature type="region of interest" description="Disordered" evidence="1">
    <location>
        <begin position="1"/>
        <end position="22"/>
    </location>
</feature>
<feature type="region of interest" description="Disordered" evidence="1">
    <location>
        <begin position="1328"/>
        <end position="1353"/>
    </location>
</feature>
<feature type="compositionally biased region" description="Polar residues" evidence="1">
    <location>
        <begin position="149"/>
        <end position="161"/>
    </location>
</feature>
<feature type="domain" description="Protein kinase" evidence="2">
    <location>
        <begin position="680"/>
        <end position="1098"/>
    </location>
</feature>
<feature type="compositionally biased region" description="Low complexity" evidence="1">
    <location>
        <begin position="162"/>
        <end position="171"/>
    </location>
</feature>
<dbReference type="InterPro" id="IPR051681">
    <property type="entry name" value="Ser/Thr_Kinases-Pseudokinases"/>
</dbReference>
<feature type="compositionally biased region" description="Low complexity" evidence="1">
    <location>
        <begin position="1101"/>
        <end position="1111"/>
    </location>
</feature>
<dbReference type="InterPro" id="IPR000719">
    <property type="entry name" value="Prot_kinase_dom"/>
</dbReference>
<feature type="compositionally biased region" description="Low complexity" evidence="1">
    <location>
        <begin position="1783"/>
        <end position="1830"/>
    </location>
</feature>
<dbReference type="GO" id="GO:0004674">
    <property type="term" value="F:protein serine/threonine kinase activity"/>
    <property type="evidence" value="ECO:0007669"/>
    <property type="project" value="TreeGrafter"/>
</dbReference>
<keyword evidence="4" id="KW-1185">Reference proteome</keyword>
<feature type="compositionally biased region" description="Low complexity" evidence="1">
    <location>
        <begin position="1139"/>
        <end position="1150"/>
    </location>
</feature>
<dbReference type="EMBL" id="FN648520">
    <property type="protein sequence ID" value="CBJ26465.1"/>
    <property type="molecule type" value="Genomic_DNA"/>
</dbReference>
<dbReference type="EMBL" id="FN649732">
    <property type="protein sequence ID" value="CBJ26465.1"/>
    <property type="molecule type" value="Genomic_DNA"/>
</dbReference>
<dbReference type="GO" id="GO:0005524">
    <property type="term" value="F:ATP binding"/>
    <property type="evidence" value="ECO:0007669"/>
    <property type="project" value="InterPro"/>
</dbReference>
<feature type="region of interest" description="Disordered" evidence="1">
    <location>
        <begin position="1523"/>
        <end position="1558"/>
    </location>
</feature>
<gene>
    <name evidence="3" type="ORF">Esi_0033_0113</name>
</gene>
<feature type="compositionally biased region" description="Polar residues" evidence="1">
    <location>
        <begin position="1728"/>
        <end position="1745"/>
    </location>
</feature>
<feature type="region of interest" description="Disordered" evidence="1">
    <location>
        <begin position="387"/>
        <end position="407"/>
    </location>
</feature>